<dbReference type="Proteomes" id="UP001241603">
    <property type="component" value="Unassembled WGS sequence"/>
</dbReference>
<dbReference type="PROSITE" id="PS00061">
    <property type="entry name" value="ADH_SHORT"/>
    <property type="match status" value="1"/>
</dbReference>
<dbReference type="Pfam" id="PF13561">
    <property type="entry name" value="adh_short_C2"/>
    <property type="match status" value="1"/>
</dbReference>
<proteinExistence type="inferred from homology"/>
<dbReference type="Gene3D" id="3.40.50.720">
    <property type="entry name" value="NAD(P)-binding Rossmann-like Domain"/>
    <property type="match status" value="1"/>
</dbReference>
<feature type="domain" description="Ketoreductase" evidence="3">
    <location>
        <begin position="13"/>
        <end position="195"/>
    </location>
</feature>
<dbReference type="RefSeq" id="WP_266348535.1">
    <property type="nucleotide sequence ID" value="NZ_JAPKNG010000002.1"/>
</dbReference>
<dbReference type="SMART" id="SM00822">
    <property type="entry name" value="PKS_KR"/>
    <property type="match status" value="1"/>
</dbReference>
<dbReference type="InterPro" id="IPR002347">
    <property type="entry name" value="SDR_fam"/>
</dbReference>
<sequence length="254" mass="27434">MTTGAIYPSLKGRTVLVTGGGSGIGEAIVRHFVAQGSKVGFLDIAKEPSEKLVEELTAAGGSVHFEPCDLRDIAALRTAIGNVRAKFGPITILVNNAAHDQRHKIEDVTPEYWDERMNVNLRHQFFAVQAVMDDMKAAGGGSIINMGSVTWLVGQGGMPGYSAAKSAVLGLTRSLARDLGPFNIRVCSVVPGWIMTQRQIDLWLTPEAEADLMQKQCLKRKLYPDDIAKPVLFFASDEASGCTNQAYIVDGGWV</sequence>
<evidence type="ECO:0000256" key="2">
    <source>
        <dbReference type="ARBA" id="ARBA00023002"/>
    </source>
</evidence>
<dbReference type="InterPro" id="IPR020904">
    <property type="entry name" value="Sc_DH/Rdtase_CS"/>
</dbReference>
<accession>A0ABU0H5P6</accession>
<dbReference type="PANTHER" id="PTHR43639">
    <property type="entry name" value="OXIDOREDUCTASE, SHORT-CHAIN DEHYDROGENASE/REDUCTASE FAMILY (AFU_ORTHOLOGUE AFUA_5G02870)"/>
    <property type="match status" value="1"/>
</dbReference>
<protein>
    <submittedName>
        <fullName evidence="4">NAD(P)-dependent dehydrogenase (Short-subunit alcohol dehydrogenase family)</fullName>
    </submittedName>
</protein>
<comment type="similarity">
    <text evidence="1">Belongs to the short-chain dehydrogenases/reductases (SDR) family.</text>
</comment>
<comment type="caution">
    <text evidence="4">The sequence shown here is derived from an EMBL/GenBank/DDBJ whole genome shotgun (WGS) entry which is preliminary data.</text>
</comment>
<keyword evidence="2" id="KW-0560">Oxidoreductase</keyword>
<dbReference type="CDD" id="cd05233">
    <property type="entry name" value="SDR_c"/>
    <property type="match status" value="1"/>
</dbReference>
<evidence type="ECO:0000256" key="1">
    <source>
        <dbReference type="ARBA" id="ARBA00006484"/>
    </source>
</evidence>
<name>A0ABU0H5P6_9HYPH</name>
<organism evidence="4 5">
    <name type="scientific">Kaistia dalseonensis</name>
    <dbReference type="NCBI Taxonomy" id="410840"/>
    <lineage>
        <taxon>Bacteria</taxon>
        <taxon>Pseudomonadati</taxon>
        <taxon>Pseudomonadota</taxon>
        <taxon>Alphaproteobacteria</taxon>
        <taxon>Hyphomicrobiales</taxon>
        <taxon>Kaistiaceae</taxon>
        <taxon>Kaistia</taxon>
    </lineage>
</organism>
<dbReference type="InterPro" id="IPR036291">
    <property type="entry name" value="NAD(P)-bd_dom_sf"/>
</dbReference>
<gene>
    <name evidence="4" type="ORF">QO014_002015</name>
</gene>
<dbReference type="InterPro" id="IPR057326">
    <property type="entry name" value="KR_dom"/>
</dbReference>
<evidence type="ECO:0000259" key="3">
    <source>
        <dbReference type="SMART" id="SM00822"/>
    </source>
</evidence>
<dbReference type="EMBL" id="JAUSVO010000002">
    <property type="protein sequence ID" value="MDQ0437630.1"/>
    <property type="molecule type" value="Genomic_DNA"/>
</dbReference>
<dbReference type="PANTHER" id="PTHR43639:SF1">
    <property type="entry name" value="SHORT-CHAIN DEHYDROGENASE_REDUCTASE FAMILY PROTEIN"/>
    <property type="match status" value="1"/>
</dbReference>
<dbReference type="SUPFAM" id="SSF51735">
    <property type="entry name" value="NAD(P)-binding Rossmann-fold domains"/>
    <property type="match status" value="1"/>
</dbReference>
<dbReference type="PRINTS" id="PR00081">
    <property type="entry name" value="GDHRDH"/>
</dbReference>
<dbReference type="PRINTS" id="PR00080">
    <property type="entry name" value="SDRFAMILY"/>
</dbReference>
<reference evidence="4 5" key="1">
    <citation type="submission" date="2023-07" db="EMBL/GenBank/DDBJ databases">
        <title>Genomic Encyclopedia of Type Strains, Phase IV (KMG-IV): sequencing the most valuable type-strain genomes for metagenomic binning, comparative biology and taxonomic classification.</title>
        <authorList>
            <person name="Goeker M."/>
        </authorList>
    </citation>
    <scope>NUCLEOTIDE SEQUENCE [LARGE SCALE GENOMIC DNA]</scope>
    <source>
        <strain evidence="4 5">B6-8</strain>
    </source>
</reference>
<evidence type="ECO:0000313" key="5">
    <source>
        <dbReference type="Proteomes" id="UP001241603"/>
    </source>
</evidence>
<keyword evidence="5" id="KW-1185">Reference proteome</keyword>
<evidence type="ECO:0000313" key="4">
    <source>
        <dbReference type="EMBL" id="MDQ0437630.1"/>
    </source>
</evidence>